<dbReference type="PANTHER" id="PTHR11360:SF284">
    <property type="entry name" value="EG:103B4.3 PROTEIN-RELATED"/>
    <property type="match status" value="1"/>
</dbReference>
<feature type="transmembrane region" description="Helical" evidence="4">
    <location>
        <begin position="173"/>
        <end position="190"/>
    </location>
</feature>
<gene>
    <name evidence="6" type="ORF">O0I10_008028</name>
</gene>
<keyword evidence="4" id="KW-0812">Transmembrane</keyword>
<keyword evidence="4" id="KW-1133">Transmembrane helix</keyword>
<dbReference type="CDD" id="cd17352">
    <property type="entry name" value="MFS_MCT_SLC16"/>
    <property type="match status" value="1"/>
</dbReference>
<feature type="transmembrane region" description="Helical" evidence="4">
    <location>
        <begin position="264"/>
        <end position="283"/>
    </location>
</feature>
<dbReference type="PANTHER" id="PTHR11360">
    <property type="entry name" value="MONOCARBOXYLATE TRANSPORTER"/>
    <property type="match status" value="1"/>
</dbReference>
<accession>A0AAD7V037</accession>
<evidence type="ECO:0000256" key="1">
    <source>
        <dbReference type="ARBA" id="ARBA00004141"/>
    </source>
</evidence>
<organism evidence="6 7">
    <name type="scientific">Lichtheimia ornata</name>
    <dbReference type="NCBI Taxonomy" id="688661"/>
    <lineage>
        <taxon>Eukaryota</taxon>
        <taxon>Fungi</taxon>
        <taxon>Fungi incertae sedis</taxon>
        <taxon>Mucoromycota</taxon>
        <taxon>Mucoromycotina</taxon>
        <taxon>Mucoromycetes</taxon>
        <taxon>Mucorales</taxon>
        <taxon>Lichtheimiaceae</taxon>
        <taxon>Lichtheimia</taxon>
    </lineage>
</organism>
<feature type="transmembrane region" description="Helical" evidence="4">
    <location>
        <begin position="476"/>
        <end position="499"/>
    </location>
</feature>
<dbReference type="SUPFAM" id="SSF103473">
    <property type="entry name" value="MFS general substrate transporter"/>
    <property type="match status" value="1"/>
</dbReference>
<dbReference type="GeneID" id="83215435"/>
<dbReference type="InterPro" id="IPR011701">
    <property type="entry name" value="MFS"/>
</dbReference>
<feature type="transmembrane region" description="Helical" evidence="4">
    <location>
        <begin position="104"/>
        <end position="130"/>
    </location>
</feature>
<evidence type="ECO:0000256" key="4">
    <source>
        <dbReference type="SAM" id="Phobius"/>
    </source>
</evidence>
<dbReference type="Proteomes" id="UP001234581">
    <property type="component" value="Unassembled WGS sequence"/>
</dbReference>
<evidence type="ECO:0000256" key="3">
    <source>
        <dbReference type="SAM" id="MobiDB-lite"/>
    </source>
</evidence>
<feature type="transmembrane region" description="Helical" evidence="4">
    <location>
        <begin position="449"/>
        <end position="470"/>
    </location>
</feature>
<dbReference type="GO" id="GO:0016020">
    <property type="term" value="C:membrane"/>
    <property type="evidence" value="ECO:0007669"/>
    <property type="project" value="UniProtKB-SubCell"/>
</dbReference>
<comment type="subcellular location">
    <subcellularLocation>
        <location evidence="1">Membrane</location>
        <topology evidence="1">Multi-pass membrane protein</topology>
    </subcellularLocation>
</comment>
<evidence type="ECO:0000313" key="6">
    <source>
        <dbReference type="EMBL" id="KAJ8656234.1"/>
    </source>
</evidence>
<feature type="transmembrane region" description="Helical" evidence="4">
    <location>
        <begin position="230"/>
        <end position="252"/>
    </location>
</feature>
<dbReference type="Pfam" id="PF07690">
    <property type="entry name" value="MFS_1"/>
    <property type="match status" value="1"/>
</dbReference>
<feature type="transmembrane region" description="Helical" evidence="4">
    <location>
        <begin position="409"/>
        <end position="428"/>
    </location>
</feature>
<dbReference type="PROSITE" id="PS50850">
    <property type="entry name" value="MFS"/>
    <property type="match status" value="1"/>
</dbReference>
<feature type="transmembrane region" description="Helical" evidence="4">
    <location>
        <begin position="142"/>
        <end position="161"/>
    </location>
</feature>
<evidence type="ECO:0000259" key="5">
    <source>
        <dbReference type="PROSITE" id="PS50850"/>
    </source>
</evidence>
<feature type="transmembrane region" description="Helical" evidence="4">
    <location>
        <begin position="385"/>
        <end position="403"/>
    </location>
</feature>
<proteinExistence type="inferred from homology"/>
<reference evidence="6 7" key="1">
    <citation type="submission" date="2023-03" db="EMBL/GenBank/DDBJ databases">
        <title>Genome sequence of Lichtheimia ornata CBS 291.66.</title>
        <authorList>
            <person name="Mohabir J.T."/>
            <person name="Shea T.P."/>
            <person name="Kurbessoian T."/>
            <person name="Berby B."/>
            <person name="Fontaine J."/>
            <person name="Livny J."/>
            <person name="Gnirke A."/>
            <person name="Stajich J.E."/>
            <person name="Cuomo C.A."/>
        </authorList>
    </citation>
    <scope>NUCLEOTIDE SEQUENCE [LARGE SCALE GENOMIC DNA]</scope>
    <source>
        <strain evidence="6">CBS 291.66</strain>
    </source>
</reference>
<feature type="domain" description="Major facilitator superfamily (MFS) profile" evidence="5">
    <location>
        <begin position="307"/>
        <end position="507"/>
    </location>
</feature>
<feature type="transmembrane region" description="Helical" evidence="4">
    <location>
        <begin position="196"/>
        <end position="218"/>
    </location>
</feature>
<comment type="similarity">
    <text evidence="2">Belongs to the major facilitator superfamily. Monocarboxylate porter (TC 2.A.1.13) family.</text>
</comment>
<feature type="compositionally biased region" description="Polar residues" evidence="3">
    <location>
        <begin position="1"/>
        <end position="26"/>
    </location>
</feature>
<dbReference type="RefSeq" id="XP_058341147.1">
    <property type="nucleotide sequence ID" value="XM_058488035.1"/>
</dbReference>
<dbReference type="InterPro" id="IPR020846">
    <property type="entry name" value="MFS_dom"/>
</dbReference>
<sequence>MRSPNQTLPNNGATSSTRDIISSRFSSDVKEQYDGTAPKSDSLVLPTRDDHKINHNYNHKHSIQENMVEHIPDHTSLRTGGDENGIKHLDVQEYYTESLKNPGWLTVLATFMLNFYTIGIVSSWGVFQVLYLEVYAEQTDEAHVALVGTSMSALMYALGLVGTPIIQRLHYRGTIFLGAVICCPLSHILASFATEIWQVTLLQGVLFGVGTGFCYTASSTLPSQWFEKRRALSSCLASMGGCMGPMVFSPITQALITSLGYRNALRVLAAIGFAISCLSVALIRPRYSKPSPPSLRGEKRQSKWWQRILSLDQAMFTWEYNFYLLHSFLVTFAYATPFLLAQTYASELGADPAFASIFLSIIEAANGLSRIIFGWLGDQSIGRINVLFIATLILVRIFTSVIWQNAITIHIFVLYCVLYGLTGGVFSGMQPVISAEIVGIDRIQEGVGVAYFMSLFGYLGGAPIAGSLHIHYGWTAAIQFTGAMTIASAMAVLGTRFLFNKRLLAKV</sequence>
<evidence type="ECO:0000313" key="7">
    <source>
        <dbReference type="Proteomes" id="UP001234581"/>
    </source>
</evidence>
<evidence type="ECO:0000256" key="2">
    <source>
        <dbReference type="ARBA" id="ARBA00006727"/>
    </source>
</evidence>
<comment type="caution">
    <text evidence="6">The sequence shown here is derived from an EMBL/GenBank/DDBJ whole genome shotgun (WGS) entry which is preliminary data.</text>
</comment>
<feature type="transmembrane region" description="Helical" evidence="4">
    <location>
        <begin position="353"/>
        <end position="373"/>
    </location>
</feature>
<feature type="transmembrane region" description="Helical" evidence="4">
    <location>
        <begin position="320"/>
        <end position="341"/>
    </location>
</feature>
<dbReference type="EMBL" id="JARTCD010000041">
    <property type="protein sequence ID" value="KAJ8656234.1"/>
    <property type="molecule type" value="Genomic_DNA"/>
</dbReference>
<keyword evidence="7" id="KW-1185">Reference proteome</keyword>
<dbReference type="InterPro" id="IPR050327">
    <property type="entry name" value="Proton-linked_MCT"/>
</dbReference>
<feature type="region of interest" description="Disordered" evidence="3">
    <location>
        <begin position="1"/>
        <end position="47"/>
    </location>
</feature>
<name>A0AAD7V037_9FUNG</name>
<dbReference type="InterPro" id="IPR036259">
    <property type="entry name" value="MFS_trans_sf"/>
</dbReference>
<dbReference type="GO" id="GO:0022857">
    <property type="term" value="F:transmembrane transporter activity"/>
    <property type="evidence" value="ECO:0007669"/>
    <property type="project" value="InterPro"/>
</dbReference>
<dbReference type="Gene3D" id="1.20.1250.20">
    <property type="entry name" value="MFS general substrate transporter like domains"/>
    <property type="match status" value="2"/>
</dbReference>
<keyword evidence="4" id="KW-0472">Membrane</keyword>
<dbReference type="AlphaFoldDB" id="A0AAD7V037"/>
<protein>
    <recommendedName>
        <fullName evidence="5">Major facilitator superfamily (MFS) profile domain-containing protein</fullName>
    </recommendedName>
</protein>